<name>F8AH74_PYRYC</name>
<dbReference type="STRING" id="529709.PYCH_16380"/>
<accession>F8AH74</accession>
<dbReference type="Gene3D" id="3.20.20.70">
    <property type="entry name" value="Aldolase class I"/>
    <property type="match status" value="1"/>
</dbReference>
<dbReference type="InterPro" id="IPR023885">
    <property type="entry name" value="4Fe4S-binding_SPASM_dom"/>
</dbReference>
<dbReference type="PANTHER" id="PTHR11228">
    <property type="entry name" value="RADICAL SAM DOMAIN PROTEIN"/>
    <property type="match status" value="1"/>
</dbReference>
<dbReference type="eggNOG" id="arCOG05729">
    <property type="taxonomic scope" value="Archaea"/>
</dbReference>
<dbReference type="KEGG" id="pya:PYCH_16380"/>
<dbReference type="InterPro" id="IPR013785">
    <property type="entry name" value="Aldolase_TIM"/>
</dbReference>
<dbReference type="Proteomes" id="UP000008386">
    <property type="component" value="Chromosome"/>
</dbReference>
<dbReference type="NCBIfam" id="TIGR04085">
    <property type="entry name" value="rSAM_more_4Fe4S"/>
    <property type="match status" value="1"/>
</dbReference>
<dbReference type="PANTHER" id="PTHR11228:SF34">
    <property type="entry name" value="TUNGSTEN-CONTAINING ALDEHYDE FERREDOXIN OXIDOREDUCTASE COFACTOR MODIFYING PROTEIN"/>
    <property type="match status" value="1"/>
</dbReference>
<dbReference type="InterPro" id="IPR058240">
    <property type="entry name" value="rSAM_sf"/>
</dbReference>
<evidence type="ECO:0000313" key="3">
    <source>
        <dbReference type="Proteomes" id="UP000008386"/>
    </source>
</evidence>
<dbReference type="SUPFAM" id="SSF102114">
    <property type="entry name" value="Radical SAM enzymes"/>
    <property type="match status" value="1"/>
</dbReference>
<feature type="domain" description="4Fe4S-binding SPASM" evidence="1">
    <location>
        <begin position="221"/>
        <end position="277"/>
    </location>
</feature>
<dbReference type="HOGENOM" id="CLU_902006_0_0_2"/>
<dbReference type="InterPro" id="IPR050377">
    <property type="entry name" value="Radical_SAM_PqqE_MftC-like"/>
</dbReference>
<sequence length="304" mass="34397">MERVSAVGMDVTIRAGRITTVGKPPWAEVQHKGKLERLILQLGIGKGKFLEAKGIPRSIGCIGNNRLILYDEPLTIDDFKRVISEFKALGGDLYLTNYDDVSDLVELAKYAVSIGINNVYAVVLLEDVHEVPRERSFKLVVEVAYEELRRASDTLDVADVLLLMARYPEYREVRERGLPFAGEVWIDILYPGSLRFLDFSPIEVRRTVNPTAIAYNPCLAGTLAITPEGFALPCPLLRKFPVGSVREEPLRRIARKQRLRSFWKLTKDNIPNCKRCPLRYTCHDCRALEYQATGDLLGIEFCVL</sequence>
<keyword evidence="3" id="KW-1185">Reference proteome</keyword>
<proteinExistence type="predicted"/>
<dbReference type="EMBL" id="CP002779">
    <property type="protein sequence ID" value="AEH25304.1"/>
    <property type="molecule type" value="Genomic_DNA"/>
</dbReference>
<evidence type="ECO:0000259" key="1">
    <source>
        <dbReference type="Pfam" id="PF13186"/>
    </source>
</evidence>
<dbReference type="Pfam" id="PF13186">
    <property type="entry name" value="SPASM"/>
    <property type="match status" value="1"/>
</dbReference>
<protein>
    <recommendedName>
        <fullName evidence="1">4Fe4S-binding SPASM domain-containing protein</fullName>
    </recommendedName>
</protein>
<gene>
    <name evidence="2" type="ordered locus">PYCH_16380</name>
</gene>
<dbReference type="AlphaFoldDB" id="F8AH74"/>
<organism evidence="2 3">
    <name type="scientific">Pyrococcus yayanosii (strain CH1 / JCM 16557)</name>
    <dbReference type="NCBI Taxonomy" id="529709"/>
    <lineage>
        <taxon>Archaea</taxon>
        <taxon>Methanobacteriati</taxon>
        <taxon>Methanobacteriota</taxon>
        <taxon>Thermococci</taxon>
        <taxon>Thermococcales</taxon>
        <taxon>Thermococcaceae</taxon>
        <taxon>Pyrococcus</taxon>
    </lineage>
</organism>
<reference evidence="2 3" key="1">
    <citation type="journal article" date="2011" name="J. Bacteriol.">
        <title>Complete genome sequence of the obligate piezophilic hyperthermophilic archaeon Pyrococcus yayanosii CH1.</title>
        <authorList>
            <person name="Jun X."/>
            <person name="Lupeng L."/>
            <person name="Minjuan X."/>
            <person name="Oger P."/>
            <person name="Fengping W."/>
            <person name="Jebbar M."/>
            <person name="Xiang X."/>
        </authorList>
    </citation>
    <scope>NUCLEOTIDE SEQUENCE [LARGE SCALE GENOMIC DNA]</scope>
    <source>
        <strain evidence="3">CH1 / JCM 16557</strain>
    </source>
</reference>
<evidence type="ECO:0000313" key="2">
    <source>
        <dbReference type="EMBL" id="AEH25304.1"/>
    </source>
</evidence>